<dbReference type="InterPro" id="IPR002645">
    <property type="entry name" value="STAS_dom"/>
</dbReference>
<proteinExistence type="predicted"/>
<gene>
    <name evidence="2" type="ORF">E6O51_00220</name>
</gene>
<comment type="caution">
    <text evidence="2">The sequence shown here is derived from an EMBL/GenBank/DDBJ whole genome shotgun (WGS) entry which is preliminary data.</text>
</comment>
<accession>A0A4S4AY79</accession>
<keyword evidence="3" id="KW-1185">Reference proteome</keyword>
<name>A0A4S4AY79_9RHOO</name>
<dbReference type="Gene3D" id="3.30.750.24">
    <property type="entry name" value="STAS domain"/>
    <property type="match status" value="1"/>
</dbReference>
<dbReference type="OrthoDB" id="8527158at2"/>
<dbReference type="PANTHER" id="PTHR35849">
    <property type="entry name" value="BLR2341 PROTEIN"/>
    <property type="match status" value="1"/>
</dbReference>
<organism evidence="2 3">
    <name type="scientific">Pseudothauera rhizosphaerae</name>
    <dbReference type="NCBI Taxonomy" id="2565932"/>
    <lineage>
        <taxon>Bacteria</taxon>
        <taxon>Pseudomonadati</taxon>
        <taxon>Pseudomonadota</taxon>
        <taxon>Betaproteobacteria</taxon>
        <taxon>Rhodocyclales</taxon>
        <taxon>Zoogloeaceae</taxon>
        <taxon>Pseudothauera</taxon>
    </lineage>
</organism>
<dbReference type="InterPro" id="IPR036513">
    <property type="entry name" value="STAS_dom_sf"/>
</dbReference>
<dbReference type="PANTHER" id="PTHR35849:SF2">
    <property type="entry name" value="BLR2341 PROTEIN"/>
    <property type="match status" value="1"/>
</dbReference>
<reference evidence="2 3" key="1">
    <citation type="submission" date="2019-04" db="EMBL/GenBank/DDBJ databases">
        <title>Azoarcus rhizosphaerae sp. nov. isolated from rhizosphere of Ficus religiosa.</title>
        <authorList>
            <person name="Lin S.-Y."/>
            <person name="Hameed A."/>
            <person name="Hsu Y.-H."/>
            <person name="Young C.-C."/>
        </authorList>
    </citation>
    <scope>NUCLEOTIDE SEQUENCE [LARGE SCALE GENOMIC DNA]</scope>
    <source>
        <strain evidence="2 3">CC-YHH848</strain>
    </source>
</reference>
<dbReference type="RefSeq" id="WP_136382960.1">
    <property type="nucleotide sequence ID" value="NZ_SSOD01000001.1"/>
</dbReference>
<dbReference type="SUPFAM" id="SSF52091">
    <property type="entry name" value="SpoIIaa-like"/>
    <property type="match status" value="1"/>
</dbReference>
<evidence type="ECO:0000313" key="3">
    <source>
        <dbReference type="Proteomes" id="UP000307956"/>
    </source>
</evidence>
<dbReference type="Pfam" id="PF13466">
    <property type="entry name" value="STAS_2"/>
    <property type="match status" value="1"/>
</dbReference>
<dbReference type="CDD" id="cd07043">
    <property type="entry name" value="STAS_anti-anti-sigma_factors"/>
    <property type="match status" value="1"/>
</dbReference>
<dbReference type="InterPro" id="IPR052746">
    <property type="entry name" value="MlaB_ABC_Transporter"/>
</dbReference>
<evidence type="ECO:0000259" key="1">
    <source>
        <dbReference type="PROSITE" id="PS50801"/>
    </source>
</evidence>
<dbReference type="InterPro" id="IPR058548">
    <property type="entry name" value="MlaB-like_STAS"/>
</dbReference>
<dbReference type="PROSITE" id="PS50801">
    <property type="entry name" value="STAS"/>
    <property type="match status" value="1"/>
</dbReference>
<dbReference type="EMBL" id="SSOD01000001">
    <property type="protein sequence ID" value="THF65068.1"/>
    <property type="molecule type" value="Genomic_DNA"/>
</dbReference>
<protein>
    <submittedName>
        <fullName evidence="2">STAS domain-containing protein</fullName>
    </submittedName>
</protein>
<dbReference type="Proteomes" id="UP000307956">
    <property type="component" value="Unassembled WGS sequence"/>
</dbReference>
<dbReference type="AlphaFoldDB" id="A0A4S4AY79"/>
<evidence type="ECO:0000313" key="2">
    <source>
        <dbReference type="EMBL" id="THF65068.1"/>
    </source>
</evidence>
<sequence length="105" mass="11373">MSKKKNVAQRLAIIEDMTIYNAATQKQALVEALAACDELELDLSTVGEIDTAGFQLLVLVKREAARLGKQAHIVAHSPAVSEVVDFFNMAAHFGDPILVPAQEAR</sequence>
<feature type="domain" description="STAS" evidence="1">
    <location>
        <begin position="11"/>
        <end position="105"/>
    </location>
</feature>